<dbReference type="PANTHER" id="PTHR30580:SF0">
    <property type="entry name" value="PRIMOSOMAL PROTEIN N"/>
    <property type="match status" value="1"/>
</dbReference>
<evidence type="ECO:0000256" key="9">
    <source>
        <dbReference type="ARBA" id="ARBA00023125"/>
    </source>
</evidence>
<keyword evidence="6 12" id="KW-0347">Helicase</keyword>
<dbReference type="InterPro" id="IPR005259">
    <property type="entry name" value="PriA"/>
</dbReference>
<feature type="binding site" evidence="12">
    <location>
        <position position="457"/>
    </location>
    <ligand>
        <name>Zn(2+)</name>
        <dbReference type="ChEBI" id="CHEBI:29105"/>
        <label>2</label>
    </ligand>
</feature>
<feature type="binding site" evidence="12">
    <location>
        <position position="470"/>
    </location>
    <ligand>
        <name>Zn(2+)</name>
        <dbReference type="ChEBI" id="CHEBI:29105"/>
        <label>1</label>
    </ligand>
</feature>
<feature type="binding site" evidence="12">
    <location>
        <position position="433"/>
    </location>
    <ligand>
        <name>Zn(2+)</name>
        <dbReference type="ChEBI" id="CHEBI:29105"/>
        <label>1</label>
    </ligand>
</feature>
<dbReference type="GO" id="GO:0005524">
    <property type="term" value="F:ATP binding"/>
    <property type="evidence" value="ECO:0007669"/>
    <property type="project" value="UniProtKB-UniRule"/>
</dbReference>
<dbReference type="GO" id="GO:0006270">
    <property type="term" value="P:DNA replication initiation"/>
    <property type="evidence" value="ECO:0007669"/>
    <property type="project" value="TreeGrafter"/>
</dbReference>
<organism evidence="14 15">
    <name type="scientific">Formivibrio citricus</name>
    <dbReference type="NCBI Taxonomy" id="83765"/>
    <lineage>
        <taxon>Bacteria</taxon>
        <taxon>Pseudomonadati</taxon>
        <taxon>Pseudomonadota</taxon>
        <taxon>Betaproteobacteria</taxon>
        <taxon>Neisseriales</taxon>
        <taxon>Chitinibacteraceae</taxon>
        <taxon>Formivibrio</taxon>
    </lineage>
</organism>
<keyword evidence="4 12" id="KW-0547">Nucleotide-binding</keyword>
<reference evidence="15" key="1">
    <citation type="submission" date="2016-10" db="EMBL/GenBank/DDBJ databases">
        <authorList>
            <person name="Varghese N."/>
            <person name="Submissions S."/>
        </authorList>
    </citation>
    <scope>NUCLEOTIDE SEQUENCE [LARGE SCALE GENOMIC DNA]</scope>
    <source>
        <strain evidence="15">DSM 6150</strain>
    </source>
</reference>
<keyword evidence="3 12" id="KW-0479">Metal-binding</keyword>
<accession>A0A1I5D816</accession>
<dbReference type="InterPro" id="IPR042115">
    <property type="entry name" value="PriA_3primeBD_sf"/>
</dbReference>
<dbReference type="Pfam" id="PF18319">
    <property type="entry name" value="Zn_ribbon_PriA"/>
    <property type="match status" value="1"/>
</dbReference>
<comment type="cofactor">
    <cofactor evidence="12">
        <name>Zn(2+)</name>
        <dbReference type="ChEBI" id="CHEBI:29105"/>
    </cofactor>
    <text evidence="12">Binds 2 zinc ions per subunit.</text>
</comment>
<gene>
    <name evidence="12" type="primary">priA</name>
    <name evidence="14" type="ORF">SAMN05660284_02601</name>
</gene>
<evidence type="ECO:0000256" key="6">
    <source>
        <dbReference type="ARBA" id="ARBA00022806"/>
    </source>
</evidence>
<keyword evidence="2 12" id="KW-0235">DNA replication</keyword>
<evidence type="ECO:0000256" key="3">
    <source>
        <dbReference type="ARBA" id="ARBA00022723"/>
    </source>
</evidence>
<keyword evidence="8 12" id="KW-0067">ATP-binding</keyword>
<comment type="catalytic activity">
    <reaction evidence="11 12">
        <text>ATP + H2O = ADP + phosphate + H(+)</text>
        <dbReference type="Rhea" id="RHEA:13065"/>
        <dbReference type="ChEBI" id="CHEBI:15377"/>
        <dbReference type="ChEBI" id="CHEBI:15378"/>
        <dbReference type="ChEBI" id="CHEBI:30616"/>
        <dbReference type="ChEBI" id="CHEBI:43474"/>
        <dbReference type="ChEBI" id="CHEBI:456216"/>
        <dbReference type="EC" id="5.6.2.4"/>
    </reaction>
</comment>
<evidence type="ECO:0000259" key="13">
    <source>
        <dbReference type="PROSITE" id="PS51192"/>
    </source>
</evidence>
<dbReference type="EC" id="5.6.2.4" evidence="12"/>
<comment type="similarity">
    <text evidence="12">Belongs to the helicase family. PriA subfamily.</text>
</comment>
<evidence type="ECO:0000256" key="8">
    <source>
        <dbReference type="ARBA" id="ARBA00022840"/>
    </source>
</evidence>
<dbReference type="CDD" id="cd17929">
    <property type="entry name" value="DEXHc_priA"/>
    <property type="match status" value="1"/>
</dbReference>
<dbReference type="PANTHER" id="PTHR30580">
    <property type="entry name" value="PRIMOSOMAL PROTEIN N"/>
    <property type="match status" value="1"/>
</dbReference>
<dbReference type="InterPro" id="IPR014001">
    <property type="entry name" value="Helicase_ATP-bd"/>
</dbReference>
<protein>
    <recommendedName>
        <fullName evidence="12">Replication restart protein PriA</fullName>
    </recommendedName>
    <alternativeName>
        <fullName evidence="12">ATP-dependent DNA helicase PriA</fullName>
        <ecNumber evidence="12">5.6.2.4</ecNumber>
    </alternativeName>
    <alternativeName>
        <fullName evidence="12">DNA 3'-5' helicase PriA</fullName>
    </alternativeName>
</protein>
<dbReference type="HAMAP" id="MF_00983">
    <property type="entry name" value="PriA"/>
    <property type="match status" value="1"/>
</dbReference>
<evidence type="ECO:0000256" key="1">
    <source>
        <dbReference type="ARBA" id="ARBA00022515"/>
    </source>
</evidence>
<dbReference type="STRING" id="83765.SAMN05660284_02601"/>
<dbReference type="GO" id="GO:0006302">
    <property type="term" value="P:double-strand break repair"/>
    <property type="evidence" value="ECO:0007669"/>
    <property type="project" value="InterPro"/>
</dbReference>
<sequence>MICAAQVALDVPLTRLFSYAVDGGLLAVGERVFVPFGHRVLSGVVAGLEEVAEGSMTLKAVQSVPRDLPCLSPEWLALCRFVADYYHHPLGQVIATALPAVFRIPEVFTPAQPPLLYRCDDVEALLARLAARATAQRRVAQALAVPQTAASLRALAAPAMRWIASWLEQGWIEAVPETAMAKGKAATNAPVPNPEQARAVEAIASAEGFVPFLLFGVTGSGKTEVYLQTIATVLARGKQALVLVPEINLTPQAESAFRARFPQARIVSLHSRLNDSERAQGWLAAMRGEADIVLGTRLAVLAPLPRLGLVVVDEEHDASFKQQDGLRYSARDIAVYRASQEGIPVVLGSATPSLESWRNAESGRYRLLELPARAVPGAALPELRVLSMRRAPQRDGLHESAIAAIGRALDRGEQALVFINRRGYAPTLACGECGWSASCRHCSARLVLHLGARRLRCHHCGYELRIPPACPDCGNQDLKPLGRGTQRLEENLQALFPGRNILRIDRDSTRRKGAMDAALEAVHAGEADILVGTQMLAKGHDFPRLNCVLVLEADSGLFSVDYRAEERLFALLTQVAGRAGRREQPGEVLVQTQFPEHPFYAQLLQRDYRVFADRALSERRDLRLPPFAAWALFRAEAQQLDSALEFLRTVKQCFVPEPGLTIGDPVAATMLKKSGLERAQLLVSAENRQLLQRALAMAEPAMDRLKAGRIRWSLDVDPAEV</sequence>
<dbReference type="InterPro" id="IPR001650">
    <property type="entry name" value="Helicase_C-like"/>
</dbReference>
<dbReference type="NCBIfam" id="TIGR00595">
    <property type="entry name" value="priA"/>
    <property type="match status" value="1"/>
</dbReference>
<dbReference type="Gene3D" id="3.40.1440.60">
    <property type="entry name" value="PriA, 3(prime) DNA-binding domain"/>
    <property type="match status" value="1"/>
</dbReference>
<dbReference type="InterPro" id="IPR041222">
    <property type="entry name" value="PriA_3primeBD"/>
</dbReference>
<dbReference type="GO" id="GO:0006269">
    <property type="term" value="P:DNA replication, synthesis of primer"/>
    <property type="evidence" value="ECO:0007669"/>
    <property type="project" value="UniProtKB-KW"/>
</dbReference>
<feature type="domain" description="Helicase ATP-binding" evidence="13">
    <location>
        <begin position="203"/>
        <end position="370"/>
    </location>
</feature>
<evidence type="ECO:0000256" key="12">
    <source>
        <dbReference type="HAMAP-Rule" id="MF_00983"/>
    </source>
</evidence>
<dbReference type="Pfam" id="PF18074">
    <property type="entry name" value="PriA_C"/>
    <property type="match status" value="1"/>
</dbReference>
<evidence type="ECO:0000313" key="15">
    <source>
        <dbReference type="Proteomes" id="UP000242869"/>
    </source>
</evidence>
<comment type="function">
    <text evidence="12">Initiates the restart of stalled replication forks, which reloads the replicative helicase on sites other than the origin of replication. Recognizes and binds to abandoned replication forks and remodels them to uncover a helicase loading site. Promotes assembly of the primosome at these replication forks.</text>
</comment>
<dbReference type="GO" id="GO:0006310">
    <property type="term" value="P:DNA recombination"/>
    <property type="evidence" value="ECO:0007669"/>
    <property type="project" value="InterPro"/>
</dbReference>
<dbReference type="FunFam" id="3.40.50.300:FF:000489">
    <property type="entry name" value="Primosome assembly protein PriA"/>
    <property type="match status" value="1"/>
</dbReference>
<dbReference type="InterPro" id="IPR040498">
    <property type="entry name" value="PriA_CRR"/>
</dbReference>
<dbReference type="GO" id="GO:0016887">
    <property type="term" value="F:ATP hydrolysis activity"/>
    <property type="evidence" value="ECO:0007669"/>
    <property type="project" value="RHEA"/>
</dbReference>
<dbReference type="SMART" id="SM00487">
    <property type="entry name" value="DEXDc"/>
    <property type="match status" value="1"/>
</dbReference>
<evidence type="ECO:0000256" key="2">
    <source>
        <dbReference type="ARBA" id="ARBA00022705"/>
    </source>
</evidence>
<dbReference type="Pfam" id="PF17764">
    <property type="entry name" value="PriA_3primeBD"/>
    <property type="match status" value="1"/>
</dbReference>
<evidence type="ECO:0000256" key="4">
    <source>
        <dbReference type="ARBA" id="ARBA00022741"/>
    </source>
</evidence>
<feature type="binding site" evidence="12">
    <location>
        <position position="473"/>
    </location>
    <ligand>
        <name>Zn(2+)</name>
        <dbReference type="ChEBI" id="CHEBI:29105"/>
        <label>1</label>
    </ligand>
</feature>
<feature type="binding site" evidence="12">
    <location>
        <position position="442"/>
    </location>
    <ligand>
        <name>Zn(2+)</name>
        <dbReference type="ChEBI" id="CHEBI:29105"/>
        <label>2</label>
    </ligand>
</feature>
<dbReference type="GO" id="GO:0043138">
    <property type="term" value="F:3'-5' DNA helicase activity"/>
    <property type="evidence" value="ECO:0007669"/>
    <property type="project" value="UniProtKB-EC"/>
</dbReference>
<keyword evidence="1 12" id="KW-0639">Primosome</keyword>
<dbReference type="NCBIfam" id="NF004067">
    <property type="entry name" value="PRK05580.1-4"/>
    <property type="match status" value="1"/>
</dbReference>
<comment type="subunit">
    <text evidence="12">Component of the replication restart primosome.</text>
</comment>
<dbReference type="RefSeq" id="WP_091197533.1">
    <property type="nucleotide sequence ID" value="NZ_FOVE01000023.1"/>
</dbReference>
<name>A0A1I5D816_9NEIS</name>
<dbReference type="GO" id="GO:0008270">
    <property type="term" value="F:zinc ion binding"/>
    <property type="evidence" value="ECO:0007669"/>
    <property type="project" value="UniProtKB-UniRule"/>
</dbReference>
<dbReference type="OrthoDB" id="9759544at2"/>
<dbReference type="SMART" id="SM00490">
    <property type="entry name" value="HELICc"/>
    <property type="match status" value="1"/>
</dbReference>
<feature type="binding site" evidence="12">
    <location>
        <position position="439"/>
    </location>
    <ligand>
        <name>Zn(2+)</name>
        <dbReference type="ChEBI" id="CHEBI:29105"/>
        <label>2</label>
    </ligand>
</feature>
<evidence type="ECO:0000256" key="5">
    <source>
        <dbReference type="ARBA" id="ARBA00022801"/>
    </source>
</evidence>
<keyword evidence="5 12" id="KW-0378">Hydrolase</keyword>
<dbReference type="Proteomes" id="UP000242869">
    <property type="component" value="Unassembled WGS sequence"/>
</dbReference>
<dbReference type="SUPFAM" id="SSF52540">
    <property type="entry name" value="P-loop containing nucleoside triphosphate hydrolases"/>
    <property type="match status" value="2"/>
</dbReference>
<dbReference type="PROSITE" id="PS51192">
    <property type="entry name" value="HELICASE_ATP_BIND_1"/>
    <property type="match status" value="1"/>
</dbReference>
<dbReference type="GO" id="GO:1990077">
    <property type="term" value="C:primosome complex"/>
    <property type="evidence" value="ECO:0007669"/>
    <property type="project" value="UniProtKB-UniRule"/>
</dbReference>
<dbReference type="EMBL" id="FOVE01000023">
    <property type="protein sequence ID" value="SFN95333.1"/>
    <property type="molecule type" value="Genomic_DNA"/>
</dbReference>
<keyword evidence="9 12" id="KW-0238">DNA-binding</keyword>
<evidence type="ECO:0000313" key="14">
    <source>
        <dbReference type="EMBL" id="SFN95333.1"/>
    </source>
</evidence>
<keyword evidence="7 12" id="KW-0862">Zinc</keyword>
<proteinExistence type="inferred from homology"/>
<evidence type="ECO:0000256" key="10">
    <source>
        <dbReference type="ARBA" id="ARBA00023235"/>
    </source>
</evidence>
<feature type="binding site" evidence="12">
    <location>
        <position position="430"/>
    </location>
    <ligand>
        <name>Zn(2+)</name>
        <dbReference type="ChEBI" id="CHEBI:29105"/>
        <label>1</label>
    </ligand>
</feature>
<dbReference type="InterPro" id="IPR027417">
    <property type="entry name" value="P-loop_NTPase"/>
</dbReference>
<keyword evidence="15" id="KW-1185">Reference proteome</keyword>
<keyword evidence="10 12" id="KW-0413">Isomerase</keyword>
<evidence type="ECO:0000256" key="11">
    <source>
        <dbReference type="ARBA" id="ARBA00048988"/>
    </source>
</evidence>
<feature type="binding site" evidence="12">
    <location>
        <position position="460"/>
    </location>
    <ligand>
        <name>Zn(2+)</name>
        <dbReference type="ChEBI" id="CHEBI:29105"/>
        <label>2</label>
    </ligand>
</feature>
<dbReference type="CDD" id="cd18804">
    <property type="entry name" value="SF2_C_priA"/>
    <property type="match status" value="1"/>
</dbReference>
<dbReference type="Pfam" id="PF00271">
    <property type="entry name" value="Helicase_C"/>
    <property type="match status" value="1"/>
</dbReference>
<evidence type="ECO:0000256" key="7">
    <source>
        <dbReference type="ARBA" id="ARBA00022833"/>
    </source>
</evidence>
<dbReference type="Pfam" id="PF00270">
    <property type="entry name" value="DEAD"/>
    <property type="match status" value="1"/>
</dbReference>
<dbReference type="GO" id="GO:0003677">
    <property type="term" value="F:DNA binding"/>
    <property type="evidence" value="ECO:0007669"/>
    <property type="project" value="UniProtKB-UniRule"/>
</dbReference>
<dbReference type="InterPro" id="IPR041236">
    <property type="entry name" value="PriA_C"/>
</dbReference>
<dbReference type="InterPro" id="IPR011545">
    <property type="entry name" value="DEAD/DEAH_box_helicase_dom"/>
</dbReference>
<dbReference type="AlphaFoldDB" id="A0A1I5D816"/>
<comment type="catalytic activity">
    <reaction evidence="12">
        <text>Couples ATP hydrolysis with the unwinding of duplex DNA by translocating in the 3'-5' direction.</text>
        <dbReference type="EC" id="5.6.2.4"/>
    </reaction>
</comment>
<dbReference type="Gene3D" id="3.40.50.300">
    <property type="entry name" value="P-loop containing nucleotide triphosphate hydrolases"/>
    <property type="match status" value="2"/>
</dbReference>